<dbReference type="OrthoDB" id="2693351at2759"/>
<feature type="non-terminal residue" evidence="3">
    <location>
        <position position="1"/>
    </location>
</feature>
<dbReference type="EMBL" id="KN822167">
    <property type="protein sequence ID" value="KIM53883.1"/>
    <property type="molecule type" value="Genomic_DNA"/>
</dbReference>
<feature type="compositionally biased region" description="Basic and acidic residues" evidence="1">
    <location>
        <begin position="18"/>
        <end position="27"/>
    </location>
</feature>
<feature type="region of interest" description="Disordered" evidence="1">
    <location>
        <begin position="16"/>
        <end position="36"/>
    </location>
</feature>
<dbReference type="InterPro" id="IPR054722">
    <property type="entry name" value="PolX-like_BBD"/>
</dbReference>
<dbReference type="InParanoid" id="A0A0C2YW78"/>
<evidence type="ECO:0000313" key="3">
    <source>
        <dbReference type="EMBL" id="KIM53883.1"/>
    </source>
</evidence>
<reference evidence="3 4" key="1">
    <citation type="submission" date="2014-04" db="EMBL/GenBank/DDBJ databases">
        <authorList>
            <consortium name="DOE Joint Genome Institute"/>
            <person name="Kuo A."/>
            <person name="Kohler A."/>
            <person name="Nagy L.G."/>
            <person name="Floudas D."/>
            <person name="Copeland A."/>
            <person name="Barry K.W."/>
            <person name="Cichocki N."/>
            <person name="Veneault-Fourrey C."/>
            <person name="LaButti K."/>
            <person name="Lindquist E.A."/>
            <person name="Lipzen A."/>
            <person name="Lundell T."/>
            <person name="Morin E."/>
            <person name="Murat C."/>
            <person name="Sun H."/>
            <person name="Tunlid A."/>
            <person name="Henrissat B."/>
            <person name="Grigoriev I.V."/>
            <person name="Hibbett D.S."/>
            <person name="Martin F."/>
            <person name="Nordberg H.P."/>
            <person name="Cantor M.N."/>
            <person name="Hua S.X."/>
        </authorList>
    </citation>
    <scope>NUCLEOTIDE SEQUENCE [LARGE SCALE GENOMIC DNA]</scope>
    <source>
        <strain evidence="3 4">Foug A</strain>
    </source>
</reference>
<organism evidence="3 4">
    <name type="scientific">Scleroderma citrinum Foug A</name>
    <dbReference type="NCBI Taxonomy" id="1036808"/>
    <lineage>
        <taxon>Eukaryota</taxon>
        <taxon>Fungi</taxon>
        <taxon>Dikarya</taxon>
        <taxon>Basidiomycota</taxon>
        <taxon>Agaricomycotina</taxon>
        <taxon>Agaricomycetes</taxon>
        <taxon>Agaricomycetidae</taxon>
        <taxon>Boletales</taxon>
        <taxon>Sclerodermatineae</taxon>
        <taxon>Sclerodermataceae</taxon>
        <taxon>Scleroderma</taxon>
    </lineage>
</organism>
<dbReference type="AlphaFoldDB" id="A0A0C2YW78"/>
<gene>
    <name evidence="3" type="ORF">SCLCIDRAFT_137957</name>
</gene>
<reference evidence="4" key="2">
    <citation type="submission" date="2015-01" db="EMBL/GenBank/DDBJ databases">
        <title>Evolutionary Origins and Diversification of the Mycorrhizal Mutualists.</title>
        <authorList>
            <consortium name="DOE Joint Genome Institute"/>
            <consortium name="Mycorrhizal Genomics Consortium"/>
            <person name="Kohler A."/>
            <person name="Kuo A."/>
            <person name="Nagy L.G."/>
            <person name="Floudas D."/>
            <person name="Copeland A."/>
            <person name="Barry K.W."/>
            <person name="Cichocki N."/>
            <person name="Veneault-Fourrey C."/>
            <person name="LaButti K."/>
            <person name="Lindquist E.A."/>
            <person name="Lipzen A."/>
            <person name="Lundell T."/>
            <person name="Morin E."/>
            <person name="Murat C."/>
            <person name="Riley R."/>
            <person name="Ohm R."/>
            <person name="Sun H."/>
            <person name="Tunlid A."/>
            <person name="Henrissat B."/>
            <person name="Grigoriev I.V."/>
            <person name="Hibbett D.S."/>
            <person name="Martin F."/>
        </authorList>
    </citation>
    <scope>NUCLEOTIDE SEQUENCE [LARGE SCALE GENOMIC DNA]</scope>
    <source>
        <strain evidence="4">Foug A</strain>
    </source>
</reference>
<feature type="domain" description="Retrovirus-related Pol polyprotein from transposon TNT 1-94-like beta-barrel" evidence="2">
    <location>
        <begin position="84"/>
        <end position="137"/>
    </location>
</feature>
<dbReference type="HOGENOM" id="CLU_051225_2_0_1"/>
<dbReference type="Proteomes" id="UP000053989">
    <property type="component" value="Unassembled WGS sequence"/>
</dbReference>
<name>A0A0C2YW78_9AGAM</name>
<evidence type="ECO:0000259" key="2">
    <source>
        <dbReference type="Pfam" id="PF22936"/>
    </source>
</evidence>
<sequence length="142" mass="15570">KDSKKSTICNNCKKKGHTKEQCWKEGGGKAGQGPKWFLNKTKKGKEMEKAATAATAASTAAYTKTYDHALLAGEGLNSHEETTLFDSGASHHMSSYRSQFLDYKPIIPKPITAADNHTFHTIRKGDLMISLPNGKGHSRIHL</sequence>
<keyword evidence="4" id="KW-1185">Reference proteome</keyword>
<protein>
    <recommendedName>
        <fullName evidence="2">Retrovirus-related Pol polyprotein from transposon TNT 1-94-like beta-barrel domain-containing protein</fullName>
    </recommendedName>
</protein>
<evidence type="ECO:0000256" key="1">
    <source>
        <dbReference type="SAM" id="MobiDB-lite"/>
    </source>
</evidence>
<evidence type="ECO:0000313" key="4">
    <source>
        <dbReference type="Proteomes" id="UP000053989"/>
    </source>
</evidence>
<dbReference type="Pfam" id="PF22936">
    <property type="entry name" value="Pol_BBD"/>
    <property type="match status" value="1"/>
</dbReference>
<accession>A0A0C2YW78</accession>
<proteinExistence type="predicted"/>